<accession>A0A0C2X5F9</accession>
<reference evidence="2 3" key="1">
    <citation type="submission" date="2014-04" db="EMBL/GenBank/DDBJ databases">
        <authorList>
            <consortium name="DOE Joint Genome Institute"/>
            <person name="Kuo A."/>
            <person name="Zuccaro A."/>
            <person name="Kohler A."/>
            <person name="Nagy L.G."/>
            <person name="Floudas D."/>
            <person name="Copeland A."/>
            <person name="Barry K.W."/>
            <person name="Cichocki N."/>
            <person name="Veneault-Fourrey C."/>
            <person name="LaButti K."/>
            <person name="Lindquist E.A."/>
            <person name="Lipzen A."/>
            <person name="Lundell T."/>
            <person name="Morin E."/>
            <person name="Murat C."/>
            <person name="Sun H."/>
            <person name="Tunlid A."/>
            <person name="Henrissat B."/>
            <person name="Grigoriev I.V."/>
            <person name="Hibbett D.S."/>
            <person name="Martin F."/>
            <person name="Nordberg H.P."/>
            <person name="Cantor M.N."/>
            <person name="Hua S.X."/>
        </authorList>
    </citation>
    <scope>NUCLEOTIDE SEQUENCE [LARGE SCALE GENOMIC DNA]</scope>
    <source>
        <strain evidence="2 3">MAFF 305830</strain>
    </source>
</reference>
<dbReference type="Proteomes" id="UP000054097">
    <property type="component" value="Unassembled WGS sequence"/>
</dbReference>
<dbReference type="EMBL" id="KN824352">
    <property type="protein sequence ID" value="KIM22614.1"/>
    <property type="molecule type" value="Genomic_DNA"/>
</dbReference>
<keyword evidence="3" id="KW-1185">Reference proteome</keyword>
<gene>
    <name evidence="2" type="ORF">M408DRAFT_331764</name>
    <name evidence="1" type="ORF">M408DRAFT_332856</name>
</gene>
<name>A0A0C2X5F9_SERVB</name>
<evidence type="ECO:0000313" key="2">
    <source>
        <dbReference type="EMBL" id="KIM24557.1"/>
    </source>
</evidence>
<dbReference type="HOGENOM" id="CLU_3015670_0_0_1"/>
<protein>
    <submittedName>
        <fullName evidence="2">Uncharacterized protein</fullName>
    </submittedName>
</protein>
<proteinExistence type="predicted"/>
<reference evidence="2" key="3">
    <citation type="submission" date="2015-02" db="EMBL/GenBank/DDBJ databases">
        <title>Evolutionary Origins and Diversification of the Mycorrhizal Mutualists.</title>
        <authorList>
            <consortium name="DOE Joint Genome Institute"/>
            <consortium name="Mycorrhizal Genomics Consortium"/>
            <person name="Kohler A."/>
            <person name="Kuo A."/>
            <person name="Nagy L.G."/>
            <person name="Floudas D."/>
            <person name="Copeland A."/>
            <person name="Barry K.W."/>
            <person name="Cichocki N."/>
            <person name="Veneault-Fourrey C."/>
            <person name="LaButti K."/>
            <person name="Lindquist E.A."/>
            <person name="Lipzen A."/>
            <person name="Lundell T."/>
            <person name="Morin E."/>
            <person name="Murat C."/>
            <person name="Riley R."/>
            <person name="Ohm R."/>
            <person name="Sun H."/>
            <person name="Tunlid A."/>
            <person name="Henrissat B."/>
            <person name="Grigoriev I.V."/>
            <person name="Hibbett D.S."/>
            <person name="Martin F."/>
        </authorList>
    </citation>
    <scope>NUCLEOTIDE SEQUENCE</scope>
    <source>
        <strain evidence="2">MAFF 305830</strain>
    </source>
</reference>
<dbReference type="AlphaFoldDB" id="A0A0C2X5F9"/>
<evidence type="ECO:0000313" key="1">
    <source>
        <dbReference type="EMBL" id="KIM22614.1"/>
    </source>
</evidence>
<sequence>MQDCNGARTPMDEKARLIVKQSASCSISQSQHDPTSRTLWASSVAIRLQPLPTKSS</sequence>
<reference evidence="3" key="2">
    <citation type="submission" date="2015-01" db="EMBL/GenBank/DDBJ databases">
        <title>Evolutionary Origins and Diversification of the Mycorrhizal Mutualists.</title>
        <authorList>
            <consortium name="DOE Joint Genome Institute"/>
            <consortium name="Mycorrhizal Genomics Consortium"/>
            <person name="Kohler A."/>
            <person name="Kuo A."/>
            <person name="Nagy L.G."/>
            <person name="Floudas D."/>
            <person name="Copeland A."/>
            <person name="Barry K.W."/>
            <person name="Cichocki N."/>
            <person name="Veneault-Fourrey C."/>
            <person name="LaButti K."/>
            <person name="Lindquist E.A."/>
            <person name="Lipzen A."/>
            <person name="Lundell T."/>
            <person name="Morin E."/>
            <person name="Murat C."/>
            <person name="Riley R."/>
            <person name="Ohm R."/>
            <person name="Sun H."/>
            <person name="Tunlid A."/>
            <person name="Henrissat B."/>
            <person name="Grigoriev I.V."/>
            <person name="Hibbett D.S."/>
            <person name="Martin F."/>
        </authorList>
    </citation>
    <scope>NUCLEOTIDE SEQUENCE [LARGE SCALE GENOMIC DNA]</scope>
    <source>
        <strain evidence="3">MAFF 305830</strain>
    </source>
</reference>
<evidence type="ECO:0000313" key="3">
    <source>
        <dbReference type="Proteomes" id="UP000054097"/>
    </source>
</evidence>
<organism evidence="2 3">
    <name type="scientific">Serendipita vermifera MAFF 305830</name>
    <dbReference type="NCBI Taxonomy" id="933852"/>
    <lineage>
        <taxon>Eukaryota</taxon>
        <taxon>Fungi</taxon>
        <taxon>Dikarya</taxon>
        <taxon>Basidiomycota</taxon>
        <taxon>Agaricomycotina</taxon>
        <taxon>Agaricomycetes</taxon>
        <taxon>Sebacinales</taxon>
        <taxon>Serendipitaceae</taxon>
        <taxon>Serendipita</taxon>
    </lineage>
</organism>
<dbReference type="EMBL" id="KN824323">
    <property type="protein sequence ID" value="KIM24557.1"/>
    <property type="molecule type" value="Genomic_DNA"/>
</dbReference>